<organism evidence="3">
    <name type="scientific">freshwater metagenome</name>
    <dbReference type="NCBI Taxonomy" id="449393"/>
    <lineage>
        <taxon>unclassified sequences</taxon>
        <taxon>metagenomes</taxon>
        <taxon>ecological metagenomes</taxon>
    </lineage>
</organism>
<sequence length="394" mass="41922">MPNLTANRFLALAAIALIAINLRTAVSSLSPVVTFIQQEFSLPVVAIGLLGLAAPLAFAFATSISTKPARRWGVELTLLITVFAIIAGNSIRAIAIDAGTLFAGSMLSLLGMGIGNVLLPVMVRRYFPNRIGIVSSFYITLTALSATIGSLFAVPVAEAAGWRLSLGQWALFAAFALIPLFPLLKNNRPPDEINPEKTRLPVWKSPTALAIVGVQGMTAIFGYVSFAWLPLLLVEHSGVSEFTAGSLLALFAIMGLPVSLVVPVLASKYPRAQSWIVFFSATVGSLGALGILFEFPGLWLWVVLLGLGPTMFPLALTLFNLRSRSQQTVLAVSSFGQGVSYSLASIAVLMVGILRELTGGWEASLWLMFAVAITSSLAGIQIAKRSFVDDELKV</sequence>
<dbReference type="SUPFAM" id="SSF103473">
    <property type="entry name" value="MFS general substrate transporter"/>
    <property type="match status" value="1"/>
</dbReference>
<keyword evidence="1" id="KW-0812">Transmembrane</keyword>
<feature type="transmembrane region" description="Helical" evidence="1">
    <location>
        <begin position="205"/>
        <end position="226"/>
    </location>
</feature>
<feature type="transmembrane region" description="Helical" evidence="1">
    <location>
        <begin position="101"/>
        <end position="119"/>
    </location>
</feature>
<evidence type="ECO:0000313" key="4">
    <source>
        <dbReference type="EMBL" id="CAB4561401.1"/>
    </source>
</evidence>
<dbReference type="EMBL" id="CAEZST010000005">
    <property type="protein sequence ID" value="CAB4543665.1"/>
    <property type="molecule type" value="Genomic_DNA"/>
</dbReference>
<protein>
    <submittedName>
        <fullName evidence="3">Unannotated protein</fullName>
    </submittedName>
</protein>
<dbReference type="PROSITE" id="PS50850">
    <property type="entry name" value="MFS"/>
    <property type="match status" value="1"/>
</dbReference>
<accession>A0A6J6BY18</accession>
<dbReference type="InterPro" id="IPR011701">
    <property type="entry name" value="MFS"/>
</dbReference>
<evidence type="ECO:0000259" key="2">
    <source>
        <dbReference type="PROSITE" id="PS50850"/>
    </source>
</evidence>
<dbReference type="InterPro" id="IPR020846">
    <property type="entry name" value="MFS_dom"/>
</dbReference>
<feature type="transmembrane region" description="Helical" evidence="1">
    <location>
        <begin position="275"/>
        <end position="293"/>
    </location>
</feature>
<dbReference type="PANTHER" id="PTHR23523">
    <property type="match status" value="1"/>
</dbReference>
<feature type="transmembrane region" description="Helical" evidence="1">
    <location>
        <begin position="44"/>
        <end position="64"/>
    </location>
</feature>
<feature type="transmembrane region" description="Helical" evidence="1">
    <location>
        <begin position="328"/>
        <end position="353"/>
    </location>
</feature>
<dbReference type="GO" id="GO:0022857">
    <property type="term" value="F:transmembrane transporter activity"/>
    <property type="evidence" value="ECO:0007669"/>
    <property type="project" value="InterPro"/>
</dbReference>
<name>A0A6J6BY18_9ZZZZ</name>
<feature type="transmembrane region" description="Helical" evidence="1">
    <location>
        <begin position="131"/>
        <end position="154"/>
    </location>
</feature>
<dbReference type="AlphaFoldDB" id="A0A6J6BY18"/>
<feature type="transmembrane region" description="Helical" evidence="1">
    <location>
        <begin position="76"/>
        <end position="95"/>
    </location>
</feature>
<dbReference type="PANTHER" id="PTHR23523:SF2">
    <property type="entry name" value="2-NITROIMIDAZOLE TRANSPORTER"/>
    <property type="match status" value="1"/>
</dbReference>
<feature type="domain" description="Major facilitator superfamily (MFS) profile" evidence="2">
    <location>
        <begin position="9"/>
        <end position="387"/>
    </location>
</feature>
<dbReference type="EMBL" id="CAEZTO010000001">
    <property type="protein sequence ID" value="CAB4561401.1"/>
    <property type="molecule type" value="Genomic_DNA"/>
</dbReference>
<feature type="transmembrane region" description="Helical" evidence="1">
    <location>
        <begin position="246"/>
        <end position="266"/>
    </location>
</feature>
<feature type="transmembrane region" description="Helical" evidence="1">
    <location>
        <begin position="166"/>
        <end position="184"/>
    </location>
</feature>
<keyword evidence="1" id="KW-0472">Membrane</keyword>
<dbReference type="InterPro" id="IPR052524">
    <property type="entry name" value="MFS_Cyanate_Porter"/>
</dbReference>
<dbReference type="Gene3D" id="1.20.1250.20">
    <property type="entry name" value="MFS general substrate transporter like domains"/>
    <property type="match status" value="2"/>
</dbReference>
<gene>
    <name evidence="3" type="ORF">UFOPK1503_00436</name>
    <name evidence="4" type="ORF">UFOPK1693_00045</name>
</gene>
<evidence type="ECO:0000313" key="3">
    <source>
        <dbReference type="EMBL" id="CAB4543665.1"/>
    </source>
</evidence>
<feature type="transmembrane region" description="Helical" evidence="1">
    <location>
        <begin position="299"/>
        <end position="321"/>
    </location>
</feature>
<keyword evidence="1" id="KW-1133">Transmembrane helix</keyword>
<feature type="transmembrane region" description="Helical" evidence="1">
    <location>
        <begin position="365"/>
        <end position="383"/>
    </location>
</feature>
<evidence type="ECO:0000256" key="1">
    <source>
        <dbReference type="SAM" id="Phobius"/>
    </source>
</evidence>
<proteinExistence type="predicted"/>
<dbReference type="InterPro" id="IPR036259">
    <property type="entry name" value="MFS_trans_sf"/>
</dbReference>
<reference evidence="3" key="1">
    <citation type="submission" date="2020-05" db="EMBL/GenBank/DDBJ databases">
        <authorList>
            <person name="Chiriac C."/>
            <person name="Salcher M."/>
            <person name="Ghai R."/>
            <person name="Kavagutti S V."/>
        </authorList>
    </citation>
    <scope>NUCLEOTIDE SEQUENCE</scope>
</reference>
<dbReference type="Pfam" id="PF07690">
    <property type="entry name" value="MFS_1"/>
    <property type="match status" value="1"/>
</dbReference>